<keyword evidence="6" id="KW-1185">Reference proteome</keyword>
<dbReference type="InterPro" id="IPR050090">
    <property type="entry name" value="Tyrosine_recombinase_XerCD"/>
</dbReference>
<comment type="similarity">
    <text evidence="1">Belongs to the 'phage' integrase family.</text>
</comment>
<dbReference type="GO" id="GO:0015074">
    <property type="term" value="P:DNA integration"/>
    <property type="evidence" value="ECO:0007669"/>
    <property type="project" value="InterPro"/>
</dbReference>
<dbReference type="AlphaFoldDB" id="A0A517ZK88"/>
<dbReference type="GO" id="GO:0006310">
    <property type="term" value="P:DNA recombination"/>
    <property type="evidence" value="ECO:0007669"/>
    <property type="project" value="UniProtKB-KW"/>
</dbReference>
<feature type="domain" description="Tyr recombinase" evidence="4">
    <location>
        <begin position="205"/>
        <end position="391"/>
    </location>
</feature>
<evidence type="ECO:0000313" key="6">
    <source>
        <dbReference type="Proteomes" id="UP000319383"/>
    </source>
</evidence>
<dbReference type="InterPro" id="IPR010998">
    <property type="entry name" value="Integrase_recombinase_N"/>
</dbReference>
<keyword evidence="2" id="KW-0238">DNA-binding</keyword>
<evidence type="ECO:0000256" key="1">
    <source>
        <dbReference type="ARBA" id="ARBA00008857"/>
    </source>
</evidence>
<dbReference type="InterPro" id="IPR002104">
    <property type="entry name" value="Integrase_catalytic"/>
</dbReference>
<dbReference type="GO" id="GO:0003677">
    <property type="term" value="F:DNA binding"/>
    <property type="evidence" value="ECO:0007669"/>
    <property type="project" value="UniProtKB-KW"/>
</dbReference>
<sequence>MAKKRGGRKKGSRNKGYFFRKSRGWYVSSRHNMLPLRDENGEHIKVQLADDQDLKQAYARFLLDKQTAVEVQNDITVLDVCLAYLRYAKTNGAEKTHFDRADTLFDFCFGLPPEYRKKDGSGPKRLTREQRAEMSNKRIHPGFGNLPAAELNWAHIDEWLSAHENWNGGCRTRVQAVKRALNFGVERDMIASNPIRGYKLARSNSRVTYITPEQEQAMYEHANPQLETAIRVCIRTGARFGSEFAKLTKEHIVDHGDRMEWVFKPSEIKNRRKRVIRITDPGVMEITRVCAEQFSQGPIFRNSVGTPWERRNLSQRFRTLKKRLSQQGVELDKDCCMYSCRHTFAKRILQGYWSGKPTNIETLARLMGNTPQVCREHYLQWSEIDNDPLWEAV</sequence>
<organism evidence="5 6">
    <name type="scientific">Symmachiella dynata</name>
    <dbReference type="NCBI Taxonomy" id="2527995"/>
    <lineage>
        <taxon>Bacteria</taxon>
        <taxon>Pseudomonadati</taxon>
        <taxon>Planctomycetota</taxon>
        <taxon>Planctomycetia</taxon>
        <taxon>Planctomycetales</taxon>
        <taxon>Planctomycetaceae</taxon>
        <taxon>Symmachiella</taxon>
    </lineage>
</organism>
<dbReference type="PANTHER" id="PTHR30349">
    <property type="entry name" value="PHAGE INTEGRASE-RELATED"/>
    <property type="match status" value="1"/>
</dbReference>
<gene>
    <name evidence="5" type="ORF">Mal52_13810</name>
</gene>
<evidence type="ECO:0000259" key="4">
    <source>
        <dbReference type="PROSITE" id="PS51898"/>
    </source>
</evidence>
<proteinExistence type="inferred from homology"/>
<dbReference type="KEGG" id="sdyn:Mal52_13810"/>
<protein>
    <submittedName>
        <fullName evidence="5">Phage integrase family protein</fullName>
    </submittedName>
</protein>
<evidence type="ECO:0000256" key="3">
    <source>
        <dbReference type="ARBA" id="ARBA00023172"/>
    </source>
</evidence>
<dbReference type="SUPFAM" id="SSF56349">
    <property type="entry name" value="DNA breaking-rejoining enzymes"/>
    <property type="match status" value="1"/>
</dbReference>
<dbReference type="Gene3D" id="1.10.150.130">
    <property type="match status" value="1"/>
</dbReference>
<dbReference type="EMBL" id="CP036276">
    <property type="protein sequence ID" value="QDU42912.1"/>
    <property type="molecule type" value="Genomic_DNA"/>
</dbReference>
<dbReference type="InterPro" id="IPR013762">
    <property type="entry name" value="Integrase-like_cat_sf"/>
</dbReference>
<dbReference type="Proteomes" id="UP000319383">
    <property type="component" value="Chromosome"/>
</dbReference>
<name>A0A517ZK88_9PLAN</name>
<evidence type="ECO:0000256" key="2">
    <source>
        <dbReference type="ARBA" id="ARBA00023125"/>
    </source>
</evidence>
<evidence type="ECO:0000313" key="5">
    <source>
        <dbReference type="EMBL" id="QDU42912.1"/>
    </source>
</evidence>
<dbReference type="PROSITE" id="PS51898">
    <property type="entry name" value="TYR_RECOMBINASE"/>
    <property type="match status" value="1"/>
</dbReference>
<accession>A0A517ZK88</accession>
<dbReference type="PANTHER" id="PTHR30349:SF41">
    <property type="entry name" value="INTEGRASE_RECOMBINASE PROTEIN MJ0367-RELATED"/>
    <property type="match status" value="1"/>
</dbReference>
<reference evidence="5 6" key="1">
    <citation type="submission" date="2019-02" db="EMBL/GenBank/DDBJ databases">
        <title>Deep-cultivation of Planctomycetes and their phenomic and genomic characterization uncovers novel biology.</title>
        <authorList>
            <person name="Wiegand S."/>
            <person name="Jogler M."/>
            <person name="Boedeker C."/>
            <person name="Pinto D."/>
            <person name="Vollmers J."/>
            <person name="Rivas-Marin E."/>
            <person name="Kohn T."/>
            <person name="Peeters S.H."/>
            <person name="Heuer A."/>
            <person name="Rast P."/>
            <person name="Oberbeckmann S."/>
            <person name="Bunk B."/>
            <person name="Jeske O."/>
            <person name="Meyerdierks A."/>
            <person name="Storesund J.E."/>
            <person name="Kallscheuer N."/>
            <person name="Luecker S."/>
            <person name="Lage O.M."/>
            <person name="Pohl T."/>
            <person name="Merkel B.J."/>
            <person name="Hornburger P."/>
            <person name="Mueller R.-W."/>
            <person name="Bruemmer F."/>
            <person name="Labrenz M."/>
            <person name="Spormann A.M."/>
            <person name="Op den Camp H."/>
            <person name="Overmann J."/>
            <person name="Amann R."/>
            <person name="Jetten M.S.M."/>
            <person name="Mascher T."/>
            <person name="Medema M.H."/>
            <person name="Devos D.P."/>
            <person name="Kaster A.-K."/>
            <person name="Ovreas L."/>
            <person name="Rohde M."/>
            <person name="Galperin M.Y."/>
            <person name="Jogler C."/>
        </authorList>
    </citation>
    <scope>NUCLEOTIDE SEQUENCE [LARGE SCALE GENOMIC DNA]</scope>
    <source>
        <strain evidence="5 6">Mal52</strain>
    </source>
</reference>
<keyword evidence="3" id="KW-0233">DNA recombination</keyword>
<dbReference type="Gene3D" id="1.10.443.10">
    <property type="entry name" value="Intergrase catalytic core"/>
    <property type="match status" value="1"/>
</dbReference>
<dbReference type="InterPro" id="IPR011010">
    <property type="entry name" value="DNA_brk_join_enz"/>
</dbReference>